<comment type="caution">
    <text evidence="2">The sequence shown here is derived from an EMBL/GenBank/DDBJ whole genome shotgun (WGS) entry which is preliminary data.</text>
</comment>
<feature type="transmembrane region" description="Helical" evidence="1">
    <location>
        <begin position="297"/>
        <end position="322"/>
    </location>
</feature>
<sequence>MLISTGFREIIGNAYNSIYHFPGIPILYNSKKKQFECHKKATKAAGFIFLGAMGILLALEYLFSTVHKSPNFKVMELFWVFSFFALSHMNWNLYSESWDIVALHNSFINMETRMVQAGYRCPLDHLTKVTKLACSFLMRPIPFLALCWGIGSAFLPCQPINFLFIFMPNSYCSVSMSQTIWLTTILKWAIISVMSVLNGMIFYTSTGTGICYIVQIVTGVMCIRCNIKVFGILSQDQNKASDMLIKFYREIQILTGKFNSIHRALLLHIMEAITLAQILLIYICICSGISSGSGPSIPLFALLVCGILSLQTVAVVLVTYGLGSEPHSCSAKVLQDLKKINGIASRIVGRRFIASCPMLKVQIGSMNFIEKNTSLKIEAFCTGRIVDLLLLQ</sequence>
<keyword evidence="3" id="KW-1185">Reference proteome</keyword>
<protein>
    <recommendedName>
        <fullName evidence="4">Odorant receptor</fullName>
    </recommendedName>
</protein>
<keyword evidence="1" id="KW-1133">Transmembrane helix</keyword>
<feature type="transmembrane region" description="Helical" evidence="1">
    <location>
        <begin position="44"/>
        <end position="63"/>
    </location>
</feature>
<feature type="transmembrane region" description="Helical" evidence="1">
    <location>
        <begin position="75"/>
        <end position="94"/>
    </location>
</feature>
<reference evidence="2 3" key="1">
    <citation type="submission" date="2024-08" db="EMBL/GenBank/DDBJ databases">
        <authorList>
            <person name="Cucini C."/>
            <person name="Frati F."/>
        </authorList>
    </citation>
    <scope>NUCLEOTIDE SEQUENCE [LARGE SCALE GENOMIC DNA]</scope>
</reference>
<evidence type="ECO:0000313" key="2">
    <source>
        <dbReference type="EMBL" id="CAL8143381.1"/>
    </source>
</evidence>
<proteinExistence type="predicted"/>
<dbReference type="Proteomes" id="UP001642540">
    <property type="component" value="Unassembled WGS sequence"/>
</dbReference>
<evidence type="ECO:0000256" key="1">
    <source>
        <dbReference type="SAM" id="Phobius"/>
    </source>
</evidence>
<accession>A0ABP1S520</accession>
<feature type="transmembrane region" description="Helical" evidence="1">
    <location>
        <begin position="179"/>
        <end position="201"/>
    </location>
</feature>
<gene>
    <name evidence="2" type="ORF">ODALV1_LOCUS29516</name>
</gene>
<organism evidence="2 3">
    <name type="scientific">Orchesella dallaii</name>
    <dbReference type="NCBI Taxonomy" id="48710"/>
    <lineage>
        <taxon>Eukaryota</taxon>
        <taxon>Metazoa</taxon>
        <taxon>Ecdysozoa</taxon>
        <taxon>Arthropoda</taxon>
        <taxon>Hexapoda</taxon>
        <taxon>Collembola</taxon>
        <taxon>Entomobryomorpha</taxon>
        <taxon>Entomobryoidea</taxon>
        <taxon>Orchesellidae</taxon>
        <taxon>Orchesellinae</taxon>
        <taxon>Orchesella</taxon>
    </lineage>
</organism>
<feature type="transmembrane region" description="Helical" evidence="1">
    <location>
        <begin position="265"/>
        <end position="291"/>
    </location>
</feature>
<name>A0ABP1S520_9HEXA</name>
<keyword evidence="1" id="KW-0472">Membrane</keyword>
<evidence type="ECO:0008006" key="4">
    <source>
        <dbReference type="Google" id="ProtNLM"/>
    </source>
</evidence>
<keyword evidence="1" id="KW-0812">Transmembrane</keyword>
<dbReference type="EMBL" id="CAXLJM020000156">
    <property type="protein sequence ID" value="CAL8143381.1"/>
    <property type="molecule type" value="Genomic_DNA"/>
</dbReference>
<evidence type="ECO:0000313" key="3">
    <source>
        <dbReference type="Proteomes" id="UP001642540"/>
    </source>
</evidence>
<feature type="transmembrane region" description="Helical" evidence="1">
    <location>
        <begin position="141"/>
        <end position="167"/>
    </location>
</feature>